<dbReference type="Gene3D" id="3.40.50.1000">
    <property type="entry name" value="HAD superfamily/HAD-like"/>
    <property type="match status" value="1"/>
</dbReference>
<reference evidence="1 2" key="1">
    <citation type="submission" date="2020-10" db="EMBL/GenBank/DDBJ databases">
        <title>ChiBAC.</title>
        <authorList>
            <person name="Zenner C."/>
            <person name="Hitch T.C.A."/>
            <person name="Clavel T."/>
        </authorList>
    </citation>
    <scope>NUCLEOTIDE SEQUENCE [LARGE SCALE GENOMIC DNA]</scope>
    <source>
        <strain evidence="1 2">DSM 109015</strain>
    </source>
</reference>
<sequence length="264" mass="29452">MGESAMIRMVCSDLDGTLLRYDQKVLGERILSQIRALAAHGIRFCPASGRQYTSLKKLFAPVAEHCVFLCENGGVLYENDRVLAKTPMPRALAEEIAWDFWNNSDGKGEVMLSGENTSYLMERGLGMTDRIRFIGNHYCSIQDPAQIPEDIVKVSVYLEDGVDAYVDRFVPRWRQANAAVAGPKWIDTTFANKGIGVRAMCRELGIGLEEVMAFGDNYNDISMLDAVGMPCLMQTAAQELLERYPNHTPCPEDTIQTLLDSLKD</sequence>
<dbReference type="EMBL" id="JADCKC010000002">
    <property type="protein sequence ID" value="MBE5037339.1"/>
    <property type="molecule type" value="Genomic_DNA"/>
</dbReference>
<dbReference type="Gene3D" id="3.30.1240.10">
    <property type="match status" value="1"/>
</dbReference>
<proteinExistence type="predicted"/>
<evidence type="ECO:0000313" key="2">
    <source>
        <dbReference type="Proteomes" id="UP000768567"/>
    </source>
</evidence>
<keyword evidence="2" id="KW-1185">Reference proteome</keyword>
<dbReference type="Proteomes" id="UP000768567">
    <property type="component" value="Unassembled WGS sequence"/>
</dbReference>
<evidence type="ECO:0000313" key="1">
    <source>
        <dbReference type="EMBL" id="MBE5037339.1"/>
    </source>
</evidence>
<dbReference type="PANTHER" id="PTHR10000">
    <property type="entry name" value="PHOSPHOSERINE PHOSPHATASE"/>
    <property type="match status" value="1"/>
</dbReference>
<dbReference type="PROSITE" id="PS01229">
    <property type="entry name" value="COF_2"/>
    <property type="match status" value="1"/>
</dbReference>
<name>A0ABR9R2H3_9FIRM</name>
<dbReference type="InterPro" id="IPR036412">
    <property type="entry name" value="HAD-like_sf"/>
</dbReference>
<accession>A0ABR9R2H3</accession>
<dbReference type="InterPro" id="IPR023214">
    <property type="entry name" value="HAD_sf"/>
</dbReference>
<dbReference type="PANTHER" id="PTHR10000:SF53">
    <property type="entry name" value="5-AMINO-6-(5-PHOSPHO-D-RIBITYLAMINO)URACIL PHOSPHATASE YBJI-RELATED"/>
    <property type="match status" value="1"/>
</dbReference>
<gene>
    <name evidence="1" type="ORF">INF35_06055</name>
</gene>
<dbReference type="Pfam" id="PF08282">
    <property type="entry name" value="Hydrolase_3"/>
    <property type="match status" value="1"/>
</dbReference>
<dbReference type="SUPFAM" id="SSF56784">
    <property type="entry name" value="HAD-like"/>
    <property type="match status" value="1"/>
</dbReference>
<protein>
    <submittedName>
        <fullName evidence="1">HAD family phosphatase</fullName>
    </submittedName>
</protein>
<comment type="caution">
    <text evidence="1">The sequence shown here is derived from an EMBL/GenBank/DDBJ whole genome shotgun (WGS) entry which is preliminary data.</text>
</comment>
<organism evidence="1 2">
    <name type="scientific">Gemmiger gallinarum</name>
    <dbReference type="NCBI Taxonomy" id="2779354"/>
    <lineage>
        <taxon>Bacteria</taxon>
        <taxon>Bacillati</taxon>
        <taxon>Bacillota</taxon>
        <taxon>Clostridia</taxon>
        <taxon>Eubacteriales</taxon>
        <taxon>Gemmiger</taxon>
    </lineage>
</organism>